<dbReference type="Proteomes" id="UP000199433">
    <property type="component" value="Unassembled WGS sequence"/>
</dbReference>
<dbReference type="InterPro" id="IPR024524">
    <property type="entry name" value="DUF3800"/>
</dbReference>
<dbReference type="AlphaFoldDB" id="A0A1G8VNH8"/>
<dbReference type="Pfam" id="PF12686">
    <property type="entry name" value="DUF3800"/>
    <property type="match status" value="1"/>
</dbReference>
<sequence>MQNITVYVDDSGVLHRNEQYFIYAGYIFLDKESKEDAKRKYRTLLKEIDAELVWNKEYKAAELENKHKRALFNILKDCHSFGVCIKNESIYDSIMLDKKSRTRYKDYALKRAIKEKVVNLINEKLIDPEQPVSFHFLIDQQGTATDGLYGFSESVKEEFSRGIINFNYGKIHKPIFHDICLIQTEYCDSSNNYLIQAADILANRLRASYVLKNRKLRKISKHNCLHLP</sequence>
<proteinExistence type="predicted"/>
<protein>
    <recommendedName>
        <fullName evidence="3">DUF3800 domain-containing protein</fullName>
    </recommendedName>
</protein>
<keyword evidence="2" id="KW-1185">Reference proteome</keyword>
<evidence type="ECO:0000313" key="2">
    <source>
        <dbReference type="Proteomes" id="UP000199433"/>
    </source>
</evidence>
<accession>A0A1G8VNH8</accession>
<name>A0A1G8VNH8_9LACT</name>
<reference evidence="2" key="1">
    <citation type="submission" date="2016-10" db="EMBL/GenBank/DDBJ databases">
        <authorList>
            <person name="Varghese N."/>
            <person name="Submissions S."/>
        </authorList>
    </citation>
    <scope>NUCLEOTIDE SEQUENCE [LARGE SCALE GENOMIC DNA]</scope>
    <source>
        <strain evidence="2">DSM 19181</strain>
    </source>
</reference>
<gene>
    <name evidence="1" type="ORF">SAMN04488098_100237</name>
</gene>
<dbReference type="RefSeq" id="WP_091264312.1">
    <property type="nucleotide sequence ID" value="NZ_FNFK01000002.1"/>
</dbReference>
<dbReference type="EMBL" id="FNFK01000002">
    <property type="protein sequence ID" value="SDJ67467.1"/>
    <property type="molecule type" value="Genomic_DNA"/>
</dbReference>
<dbReference type="OrthoDB" id="3199559at2"/>
<organism evidence="1 2">
    <name type="scientific">Alkalibacterium thalassium</name>
    <dbReference type="NCBI Taxonomy" id="426701"/>
    <lineage>
        <taxon>Bacteria</taxon>
        <taxon>Bacillati</taxon>
        <taxon>Bacillota</taxon>
        <taxon>Bacilli</taxon>
        <taxon>Lactobacillales</taxon>
        <taxon>Carnobacteriaceae</taxon>
        <taxon>Alkalibacterium</taxon>
    </lineage>
</organism>
<evidence type="ECO:0008006" key="3">
    <source>
        <dbReference type="Google" id="ProtNLM"/>
    </source>
</evidence>
<dbReference type="STRING" id="426701.SAMN04488098_100237"/>
<evidence type="ECO:0000313" key="1">
    <source>
        <dbReference type="EMBL" id="SDJ67467.1"/>
    </source>
</evidence>